<keyword evidence="3" id="KW-1185">Reference proteome</keyword>
<accession>M1MN50</accession>
<dbReference type="HOGENOM" id="CLU_2092573_0_0_9"/>
<feature type="coiled-coil region" evidence="1">
    <location>
        <begin position="88"/>
        <end position="115"/>
    </location>
</feature>
<evidence type="ECO:0008006" key="4">
    <source>
        <dbReference type="Google" id="ProtNLM"/>
    </source>
</evidence>
<dbReference type="RefSeq" id="WP_015392475.1">
    <property type="nucleotide sequence ID" value="NC_020291.1"/>
</dbReference>
<evidence type="ECO:0000313" key="3">
    <source>
        <dbReference type="Proteomes" id="UP000011728"/>
    </source>
</evidence>
<name>M1MN50_9CLOT</name>
<proteinExistence type="predicted"/>
<organism evidence="2 3">
    <name type="scientific">Clostridium saccharoperbutylacetonicum N1-4(HMT)</name>
    <dbReference type="NCBI Taxonomy" id="931276"/>
    <lineage>
        <taxon>Bacteria</taxon>
        <taxon>Bacillati</taxon>
        <taxon>Bacillota</taxon>
        <taxon>Clostridia</taxon>
        <taxon>Eubacteriales</taxon>
        <taxon>Clostridiaceae</taxon>
        <taxon>Clostridium</taxon>
    </lineage>
</organism>
<dbReference type="AlphaFoldDB" id="M1MN50"/>
<gene>
    <name evidence="2" type="ORF">Cspa_c23910</name>
</gene>
<evidence type="ECO:0000313" key="2">
    <source>
        <dbReference type="EMBL" id="AGF56156.1"/>
    </source>
</evidence>
<keyword evidence="1" id="KW-0175">Coiled coil</keyword>
<protein>
    <recommendedName>
        <fullName evidence="4">DUF5082 domain-containing protein</fullName>
    </recommendedName>
</protein>
<dbReference type="EMBL" id="CP004121">
    <property type="protein sequence ID" value="AGF56156.1"/>
    <property type="molecule type" value="Genomic_DNA"/>
</dbReference>
<evidence type="ECO:0000256" key="1">
    <source>
        <dbReference type="SAM" id="Coils"/>
    </source>
</evidence>
<dbReference type="PATRIC" id="fig|931276.5.peg.2395"/>
<dbReference type="OrthoDB" id="9788468at2"/>
<dbReference type="STRING" id="36745.CLSAP_22090"/>
<dbReference type="eggNOG" id="ENOG503279V">
    <property type="taxonomic scope" value="Bacteria"/>
</dbReference>
<reference evidence="2 3" key="1">
    <citation type="submission" date="2013-02" db="EMBL/GenBank/DDBJ databases">
        <title>Genome sequence of Clostridium saccharoperbutylacetonicum N1-4(HMT).</title>
        <authorList>
            <person name="Poehlein A."/>
            <person name="Daniel R."/>
        </authorList>
    </citation>
    <scope>NUCLEOTIDE SEQUENCE [LARGE SCALE GENOMIC DNA]</scope>
    <source>
        <strain evidence="3">N1-4(HMT)</strain>
    </source>
</reference>
<dbReference type="Proteomes" id="UP000011728">
    <property type="component" value="Chromosome"/>
</dbReference>
<dbReference type="KEGG" id="csr:Cspa_c23910"/>
<sequence>MSDHHKERIRREIRECRAEIEKYSEYEYEMRCAEDYCKQAGNGISLLMNEQYENVKMHCIEAIGEEDDLLSALKVKHSNLHDINLMLLEDIQDGIRGIQEKIEELRERIQMLLGEL</sequence>